<accession>A0A183FR57</accession>
<dbReference type="WBParaSite" id="HPBE_0001028901-mRNA-1">
    <property type="protein sequence ID" value="HPBE_0001028901-mRNA-1"/>
    <property type="gene ID" value="HPBE_0001028901"/>
</dbReference>
<gene>
    <name evidence="1" type="ORF">HPBE_LOCUS10290</name>
</gene>
<sequence>MLSATECGARSATWREQAKRCCGTRSQPDHNPFRLWTASAGGLSSLYYVCYHFLSYPLRPDPFALATLARSVSPALSHYPLLLTGFLCVLMPAEVLLSPPSSGPARPDVDTQRARRVRSPRACRAWMVCVVYSATAKANGERGGEEKEEVNEGIQV</sequence>
<organism evidence="2 3">
    <name type="scientific">Heligmosomoides polygyrus</name>
    <name type="common">Parasitic roundworm</name>
    <dbReference type="NCBI Taxonomy" id="6339"/>
    <lineage>
        <taxon>Eukaryota</taxon>
        <taxon>Metazoa</taxon>
        <taxon>Ecdysozoa</taxon>
        <taxon>Nematoda</taxon>
        <taxon>Chromadorea</taxon>
        <taxon>Rhabditida</taxon>
        <taxon>Rhabditina</taxon>
        <taxon>Rhabditomorpha</taxon>
        <taxon>Strongyloidea</taxon>
        <taxon>Heligmosomidae</taxon>
        <taxon>Heligmosomoides</taxon>
    </lineage>
</organism>
<evidence type="ECO:0000313" key="2">
    <source>
        <dbReference type="Proteomes" id="UP000050761"/>
    </source>
</evidence>
<reference evidence="1 2" key="1">
    <citation type="submission" date="2018-11" db="EMBL/GenBank/DDBJ databases">
        <authorList>
            <consortium name="Pathogen Informatics"/>
        </authorList>
    </citation>
    <scope>NUCLEOTIDE SEQUENCE [LARGE SCALE GENOMIC DNA]</scope>
</reference>
<name>A0A183FR57_HELPZ</name>
<accession>A0A3P7Y9F6</accession>
<protein>
    <submittedName>
        <fullName evidence="3">DUF1736 domain-containing protein</fullName>
    </submittedName>
</protein>
<dbReference type="EMBL" id="UZAH01026713">
    <property type="protein sequence ID" value="VDO84490.1"/>
    <property type="molecule type" value="Genomic_DNA"/>
</dbReference>
<evidence type="ECO:0000313" key="1">
    <source>
        <dbReference type="EMBL" id="VDO84490.1"/>
    </source>
</evidence>
<evidence type="ECO:0000313" key="3">
    <source>
        <dbReference type="WBParaSite" id="HPBE_0001028901-mRNA-1"/>
    </source>
</evidence>
<dbReference type="Proteomes" id="UP000050761">
    <property type="component" value="Unassembled WGS sequence"/>
</dbReference>
<reference evidence="3" key="2">
    <citation type="submission" date="2019-09" db="UniProtKB">
        <authorList>
            <consortium name="WormBaseParasite"/>
        </authorList>
    </citation>
    <scope>IDENTIFICATION</scope>
</reference>
<dbReference type="AlphaFoldDB" id="A0A183FR57"/>
<proteinExistence type="predicted"/>
<keyword evidence="2" id="KW-1185">Reference proteome</keyword>